<comment type="similarity">
    <text evidence="1">Belongs to the transferase hexapeptide repeat family.</text>
</comment>
<accession>A0A9X2JD12</accession>
<dbReference type="NCBIfam" id="TIGR03570">
    <property type="entry name" value="NeuD_NnaD"/>
    <property type="match status" value="1"/>
</dbReference>
<reference evidence="5" key="1">
    <citation type="submission" date="2022-06" db="EMBL/GenBank/DDBJ databases">
        <title>Solitalea sp. MAHUQ-68 isolated from rhizospheric soil.</title>
        <authorList>
            <person name="Huq M.A."/>
        </authorList>
    </citation>
    <scope>NUCLEOTIDE SEQUENCE</scope>
    <source>
        <strain evidence="5">MAHUQ-68</strain>
    </source>
</reference>
<dbReference type="Proteomes" id="UP001155182">
    <property type="component" value="Unassembled WGS sequence"/>
</dbReference>
<dbReference type="InterPro" id="IPR050179">
    <property type="entry name" value="Trans_hexapeptide_repeat"/>
</dbReference>
<dbReference type="CDD" id="cd03360">
    <property type="entry name" value="LbH_AT_putative"/>
    <property type="match status" value="1"/>
</dbReference>
<feature type="site" description="Increases basicity of active site His" evidence="2">
    <location>
        <position position="138"/>
    </location>
</feature>
<evidence type="ECO:0000256" key="2">
    <source>
        <dbReference type="PIRSR" id="PIRSR620019-1"/>
    </source>
</evidence>
<dbReference type="Pfam" id="PF00132">
    <property type="entry name" value="Hexapep"/>
    <property type="match status" value="2"/>
</dbReference>
<dbReference type="InterPro" id="IPR041561">
    <property type="entry name" value="PglD_N"/>
</dbReference>
<feature type="binding site" evidence="3">
    <location>
        <position position="146"/>
    </location>
    <ligand>
        <name>acetyl-CoA</name>
        <dbReference type="ChEBI" id="CHEBI:57288"/>
    </ligand>
</feature>
<feature type="domain" description="PglD N-terminal" evidence="4">
    <location>
        <begin position="8"/>
        <end position="81"/>
    </location>
</feature>
<gene>
    <name evidence="5" type="ORF">NF867_09555</name>
</gene>
<dbReference type="InterPro" id="IPR001451">
    <property type="entry name" value="Hexapep"/>
</dbReference>
<evidence type="ECO:0000313" key="5">
    <source>
        <dbReference type="EMBL" id="MCO4293109.1"/>
    </source>
</evidence>
<evidence type="ECO:0000313" key="6">
    <source>
        <dbReference type="Proteomes" id="UP001155182"/>
    </source>
</evidence>
<feature type="binding site" evidence="3">
    <location>
        <begin position="14"/>
        <end position="16"/>
    </location>
    <ligand>
        <name>substrate</name>
    </ligand>
</feature>
<dbReference type="InterPro" id="IPR020019">
    <property type="entry name" value="AcTrfase_PglD-like"/>
</dbReference>
<dbReference type="InterPro" id="IPR011004">
    <property type="entry name" value="Trimer_LpxA-like_sf"/>
</dbReference>
<feature type="active site" description="Proton acceptor" evidence="2">
    <location>
        <position position="137"/>
    </location>
</feature>
<evidence type="ECO:0000259" key="4">
    <source>
        <dbReference type="Pfam" id="PF17836"/>
    </source>
</evidence>
<keyword evidence="6" id="KW-1185">Reference proteome</keyword>
<dbReference type="PANTHER" id="PTHR43300:SF7">
    <property type="entry name" value="UDP-N-ACETYLBACILLOSAMINE N-ACETYLTRANSFERASE"/>
    <property type="match status" value="1"/>
</dbReference>
<proteinExistence type="inferred from homology"/>
<dbReference type="AlphaFoldDB" id="A0A9X2JD12"/>
<feature type="binding site" evidence="3">
    <location>
        <position position="70"/>
    </location>
    <ligand>
        <name>substrate</name>
    </ligand>
</feature>
<protein>
    <submittedName>
        <fullName evidence="5">Acetyltransferase</fullName>
    </submittedName>
</protein>
<dbReference type="Gene3D" id="2.160.10.10">
    <property type="entry name" value="Hexapeptide repeat proteins"/>
    <property type="match status" value="1"/>
</dbReference>
<sequence length="208" mass="22193">MKESVSDVILVGYSGHAYVVADILIQNGVKIKGYLDKAKKDINPFKLEYLGVDDTWMDDFAPCGFIVAIGDNNIRGKIYDSFKKKLIQLINVIHSSSVISNTVIIGSGLMIMPNVVVNSFARIGDGVILNSNCTVEHECLIGNYVHIAPGAVLAGNVTVGDYTFIGAGAVVKQGVRIGKNVVIGAGCVVLNDVEDNQVVIGNPGRLMK</sequence>
<comment type="caution">
    <text evidence="5">The sequence shown here is derived from an EMBL/GenBank/DDBJ whole genome shotgun (WGS) entry which is preliminary data.</text>
</comment>
<evidence type="ECO:0000256" key="3">
    <source>
        <dbReference type="PIRSR" id="PIRSR620019-2"/>
    </source>
</evidence>
<organism evidence="5 6">
    <name type="scientific">Solitalea agri</name>
    <dbReference type="NCBI Taxonomy" id="2953739"/>
    <lineage>
        <taxon>Bacteria</taxon>
        <taxon>Pseudomonadati</taxon>
        <taxon>Bacteroidota</taxon>
        <taxon>Sphingobacteriia</taxon>
        <taxon>Sphingobacteriales</taxon>
        <taxon>Sphingobacteriaceae</taxon>
        <taxon>Solitalea</taxon>
    </lineage>
</organism>
<dbReference type="SUPFAM" id="SSF51161">
    <property type="entry name" value="Trimeric LpxA-like enzymes"/>
    <property type="match status" value="1"/>
</dbReference>
<dbReference type="Gene3D" id="3.40.50.20">
    <property type="match status" value="1"/>
</dbReference>
<dbReference type="PANTHER" id="PTHR43300">
    <property type="entry name" value="ACETYLTRANSFERASE"/>
    <property type="match status" value="1"/>
</dbReference>
<dbReference type="EMBL" id="JAMWYS010000032">
    <property type="protein sequence ID" value="MCO4293109.1"/>
    <property type="molecule type" value="Genomic_DNA"/>
</dbReference>
<name>A0A9X2JD12_9SPHI</name>
<dbReference type="Pfam" id="PF17836">
    <property type="entry name" value="PglD_N"/>
    <property type="match status" value="1"/>
</dbReference>
<dbReference type="RefSeq" id="WP_252587611.1">
    <property type="nucleotide sequence ID" value="NZ_JAMWYS010000032.1"/>
</dbReference>
<evidence type="ECO:0000256" key="1">
    <source>
        <dbReference type="ARBA" id="ARBA00007274"/>
    </source>
</evidence>